<evidence type="ECO:0008006" key="8">
    <source>
        <dbReference type="Google" id="ProtNLM"/>
    </source>
</evidence>
<evidence type="ECO:0000256" key="2">
    <source>
        <dbReference type="ARBA" id="ARBA00022741"/>
    </source>
</evidence>
<keyword evidence="4" id="KW-0648">Protein biosynthesis</keyword>
<dbReference type="GO" id="GO:0002161">
    <property type="term" value="F:aminoacyl-tRNA deacylase activity"/>
    <property type="evidence" value="ECO:0007669"/>
    <property type="project" value="InterPro"/>
</dbReference>
<dbReference type="InterPro" id="IPR050081">
    <property type="entry name" value="Ile-tRNA_ligase"/>
</dbReference>
<evidence type="ECO:0000256" key="5">
    <source>
        <dbReference type="ARBA" id="ARBA00023146"/>
    </source>
</evidence>
<dbReference type="Proteomes" id="UP001359559">
    <property type="component" value="Unassembled WGS sequence"/>
</dbReference>
<accession>A0AAN9PDT7</accession>
<dbReference type="Gene3D" id="3.30.70.330">
    <property type="match status" value="1"/>
</dbReference>
<dbReference type="SUPFAM" id="SSF50677">
    <property type="entry name" value="ValRS/IleRS/LeuRS editing domain"/>
    <property type="match status" value="1"/>
</dbReference>
<evidence type="ECO:0000256" key="4">
    <source>
        <dbReference type="ARBA" id="ARBA00022917"/>
    </source>
</evidence>
<keyword evidence="3" id="KW-0067">ATP-binding</keyword>
<evidence type="ECO:0000313" key="6">
    <source>
        <dbReference type="EMBL" id="KAK7293734.1"/>
    </source>
</evidence>
<proteinExistence type="predicted"/>
<keyword evidence="1" id="KW-0436">Ligase</keyword>
<dbReference type="InterPro" id="IPR009008">
    <property type="entry name" value="Val/Leu/Ile-tRNA-synth_edit"/>
</dbReference>
<protein>
    <recommendedName>
        <fullName evidence="8">Isoleucyl-tRNA synthetase</fullName>
    </recommendedName>
</protein>
<comment type="caution">
    <text evidence="6">The sequence shown here is derived from an EMBL/GenBank/DDBJ whole genome shotgun (WGS) entry which is preliminary data.</text>
</comment>
<dbReference type="InterPro" id="IPR012677">
    <property type="entry name" value="Nucleotide-bd_a/b_plait_sf"/>
</dbReference>
<reference evidence="6 7" key="1">
    <citation type="submission" date="2024-01" db="EMBL/GenBank/DDBJ databases">
        <title>The genomes of 5 underutilized Papilionoideae crops provide insights into root nodulation and disease resistance.</title>
        <authorList>
            <person name="Yuan L."/>
        </authorList>
    </citation>
    <scope>NUCLEOTIDE SEQUENCE [LARGE SCALE GENOMIC DNA]</scope>
    <source>
        <strain evidence="6">LY-2023</strain>
        <tissue evidence="6">Leaf</tissue>
    </source>
</reference>
<name>A0AAN9PDT7_CLITE</name>
<evidence type="ECO:0000313" key="7">
    <source>
        <dbReference type="Proteomes" id="UP001359559"/>
    </source>
</evidence>
<keyword evidence="2" id="KW-0547">Nucleotide-binding</keyword>
<dbReference type="PANTHER" id="PTHR42765">
    <property type="entry name" value="SOLEUCYL-TRNA SYNTHETASE"/>
    <property type="match status" value="1"/>
</dbReference>
<gene>
    <name evidence="6" type="ORF">RJT34_16607</name>
</gene>
<dbReference type="GO" id="GO:0006428">
    <property type="term" value="P:isoleucyl-tRNA aminoacylation"/>
    <property type="evidence" value="ECO:0007669"/>
    <property type="project" value="TreeGrafter"/>
</dbReference>
<keyword evidence="7" id="KW-1185">Reference proteome</keyword>
<sequence>MFQSIYASFRVVNAPSSLLQEFPNLCLAVWTTTPWTMPDNAAVAVNPKLEYVVVEIKSSQEHVTSSGATKSKGLGLVLKDEKKPFLIAASELVPKLRGKMGHGACCQGKKIGFRVGKLQANEHLYLELEEDVKEECGKLGPLDSVKVFVLYA</sequence>
<dbReference type="EMBL" id="JAYKXN010000004">
    <property type="protein sequence ID" value="KAK7293734.1"/>
    <property type="molecule type" value="Genomic_DNA"/>
</dbReference>
<dbReference type="AlphaFoldDB" id="A0AAN9PDT7"/>
<dbReference type="GO" id="GO:0004822">
    <property type="term" value="F:isoleucine-tRNA ligase activity"/>
    <property type="evidence" value="ECO:0007669"/>
    <property type="project" value="TreeGrafter"/>
</dbReference>
<dbReference type="Gene3D" id="3.90.740.10">
    <property type="entry name" value="Valyl/Leucyl/Isoleucyl-tRNA synthetase, editing domain"/>
    <property type="match status" value="1"/>
</dbReference>
<dbReference type="GO" id="GO:0005739">
    <property type="term" value="C:mitochondrion"/>
    <property type="evidence" value="ECO:0007669"/>
    <property type="project" value="TreeGrafter"/>
</dbReference>
<evidence type="ECO:0000256" key="3">
    <source>
        <dbReference type="ARBA" id="ARBA00022840"/>
    </source>
</evidence>
<dbReference type="GO" id="GO:0032543">
    <property type="term" value="P:mitochondrial translation"/>
    <property type="evidence" value="ECO:0007669"/>
    <property type="project" value="TreeGrafter"/>
</dbReference>
<evidence type="ECO:0000256" key="1">
    <source>
        <dbReference type="ARBA" id="ARBA00022598"/>
    </source>
</evidence>
<organism evidence="6 7">
    <name type="scientific">Clitoria ternatea</name>
    <name type="common">Butterfly pea</name>
    <dbReference type="NCBI Taxonomy" id="43366"/>
    <lineage>
        <taxon>Eukaryota</taxon>
        <taxon>Viridiplantae</taxon>
        <taxon>Streptophyta</taxon>
        <taxon>Embryophyta</taxon>
        <taxon>Tracheophyta</taxon>
        <taxon>Spermatophyta</taxon>
        <taxon>Magnoliopsida</taxon>
        <taxon>eudicotyledons</taxon>
        <taxon>Gunneridae</taxon>
        <taxon>Pentapetalae</taxon>
        <taxon>rosids</taxon>
        <taxon>fabids</taxon>
        <taxon>Fabales</taxon>
        <taxon>Fabaceae</taxon>
        <taxon>Papilionoideae</taxon>
        <taxon>50 kb inversion clade</taxon>
        <taxon>NPAAA clade</taxon>
        <taxon>indigoferoid/millettioid clade</taxon>
        <taxon>Phaseoleae</taxon>
        <taxon>Clitoria</taxon>
    </lineage>
</organism>
<keyword evidence="5" id="KW-0030">Aminoacyl-tRNA synthetase</keyword>
<dbReference type="PANTHER" id="PTHR42765:SF1">
    <property type="entry name" value="ISOLEUCINE--TRNA LIGASE, MITOCHONDRIAL"/>
    <property type="match status" value="1"/>
</dbReference>
<dbReference type="GO" id="GO:0005524">
    <property type="term" value="F:ATP binding"/>
    <property type="evidence" value="ECO:0007669"/>
    <property type="project" value="UniProtKB-KW"/>
</dbReference>